<organism evidence="2 3">
    <name type="scientific">Fusarium torreyae</name>
    <dbReference type="NCBI Taxonomy" id="1237075"/>
    <lineage>
        <taxon>Eukaryota</taxon>
        <taxon>Fungi</taxon>
        <taxon>Dikarya</taxon>
        <taxon>Ascomycota</taxon>
        <taxon>Pezizomycotina</taxon>
        <taxon>Sordariomycetes</taxon>
        <taxon>Hypocreomycetidae</taxon>
        <taxon>Hypocreales</taxon>
        <taxon>Nectriaceae</taxon>
        <taxon>Fusarium</taxon>
    </lineage>
</organism>
<dbReference type="EMBL" id="JAOQAZ010000019">
    <property type="protein sequence ID" value="KAJ4256280.1"/>
    <property type="molecule type" value="Genomic_DNA"/>
</dbReference>
<feature type="compositionally biased region" description="Polar residues" evidence="1">
    <location>
        <begin position="475"/>
        <end position="484"/>
    </location>
</feature>
<dbReference type="Proteomes" id="UP001152049">
    <property type="component" value="Unassembled WGS sequence"/>
</dbReference>
<feature type="compositionally biased region" description="Polar residues" evidence="1">
    <location>
        <begin position="115"/>
        <end position="135"/>
    </location>
</feature>
<name>A0A9W8VEQ6_9HYPO</name>
<feature type="compositionally biased region" description="Low complexity" evidence="1">
    <location>
        <begin position="954"/>
        <end position="966"/>
    </location>
</feature>
<feature type="compositionally biased region" description="Low complexity" evidence="1">
    <location>
        <begin position="695"/>
        <end position="706"/>
    </location>
</feature>
<feature type="compositionally biased region" description="Polar residues" evidence="1">
    <location>
        <begin position="997"/>
        <end position="1017"/>
    </location>
</feature>
<dbReference type="AlphaFoldDB" id="A0A9W8VEQ6"/>
<feature type="compositionally biased region" description="Polar residues" evidence="1">
    <location>
        <begin position="560"/>
        <end position="570"/>
    </location>
</feature>
<gene>
    <name evidence="2" type="ORF">NW762_009360</name>
</gene>
<reference evidence="2" key="1">
    <citation type="submission" date="2022-09" db="EMBL/GenBank/DDBJ databases">
        <title>Fusarium specimens isolated from Avocado Roots.</title>
        <authorList>
            <person name="Stajich J."/>
            <person name="Roper C."/>
            <person name="Heimlech-Rivalta G."/>
        </authorList>
    </citation>
    <scope>NUCLEOTIDE SEQUENCE</scope>
    <source>
        <strain evidence="2">CF00136</strain>
    </source>
</reference>
<accession>A0A9W8VEQ6</accession>
<dbReference type="OrthoDB" id="5234017at2759"/>
<proteinExistence type="predicted"/>
<keyword evidence="3" id="KW-1185">Reference proteome</keyword>
<sequence length="1141" mass="126926">MTEQHPLRLFQDIKDAVHRYDSNFNTIKSPHTAYEQKTTAIRTRITQIWSSLATTPADQIPKLQEDVIELGGQLKELEIDHKANIRKYERDYHQKLRETAEAFRTHVLEIMGPPNIQSHTPAVSTAVSNDQPLENDSNDFVIPSPLPDLSPQNQRILPSPASPLGDSITVGTSPSKRAKKSVPGDALAAGKKRKADLSLSTKSKRRRGEQEEEGRRGDQDENMNDYPSNRNVSVASSRSTRRHTRNHPRVNNEANDEEFEGITNPQPGKIYLAFWEMSQEWFAVLVLPMQDLETVGVPGSIDSLGLAEHLPSCYRHNKTKGTYSWAKRYQDGQPMVLDRMFPVIYFDGRDFPARSALGWISARDLRKFDPKARNGHIPHIRAIRKYLRAHPPRASTAPEQEEHRRREVFDDEDGEYREDDEEDDDEEEEEEEGEEEEYEEEERGGDEGDDDDYDEDMVEEETDEMESETTRTADKQPNTPNMPSQRAARPSIERSQAHNTEPLESAENQIELEPPNGMSTPFRVCKETDLYRVEPQAPQPPASNHNQEAAQPLARPQPSSPLFLQNTSSPQHPPSSRPATSTHRRPSPPRPTSTSNKSRKLPGPMDDEAESKPRVPVDVISIPDSDDEDEANTNQASTFGQQPRLHGIPITSDHFFEEPSNPAQQGQYHQNGESSTNPHAVTARSQGRSAESPNAVATRLARAAFAHLGQHDSHMPPSQSMGNHAHQPSNETTFSTQNPQHRDDFPHDNSATQTGQGHLSVREAEYYAGSRRRMENPNSTREPVLKAEPQARNPPENPPSAPASIASTPNLVSLPSITSMMRTSPAPQAPLRPSSSDQVWQPAQMQSPGQVQQFSGQVLSPVQSPGHPQFSGPVQHYPQVQSPGQVYSDQMQPPGQAQGFFQAQHASQVHNSAISHPPHPPQGLVLGSNYQAQGVVNAPAHAPGTSHVQQPNIQSPRVQPTVPQTQPRAIQAQNYQNSSQPSLQGPIRTVFRPIVSPQDQSSPRHNQPTTTLSQPMTTHHHTAPPIAPSQSSSTQPTPPPNADPLFNAPEGFWPRALDSDLVEYLKQYQEQANLQRGLLGLRIRSGHYVCPFCPDDKRKLYAQSGGVVNHLKRHWGAFKTAQIAQAAQAVQVAEAARQGQT</sequence>
<dbReference type="PANTHER" id="PTHR35711:SF1">
    <property type="entry name" value="ECTODERMAL, ISOFORM F"/>
    <property type="match status" value="1"/>
</dbReference>
<dbReference type="PANTHER" id="PTHR35711">
    <property type="entry name" value="EXPRESSED PROTEIN"/>
    <property type="match status" value="1"/>
</dbReference>
<evidence type="ECO:0000256" key="1">
    <source>
        <dbReference type="SAM" id="MobiDB-lite"/>
    </source>
</evidence>
<feature type="region of interest" description="Disordered" evidence="1">
    <location>
        <begin position="821"/>
        <end position="846"/>
    </location>
</feature>
<comment type="caution">
    <text evidence="2">The sequence shown here is derived from an EMBL/GenBank/DDBJ whole genome shotgun (WGS) entry which is preliminary data.</text>
</comment>
<feature type="compositionally biased region" description="Polar residues" evidence="1">
    <location>
        <begin position="661"/>
        <end position="692"/>
    </location>
</feature>
<feature type="region of interest" description="Disordered" evidence="1">
    <location>
        <begin position="904"/>
        <end position="966"/>
    </location>
</feature>
<feature type="compositionally biased region" description="Low complexity" evidence="1">
    <location>
        <begin position="227"/>
        <end position="238"/>
    </location>
</feature>
<feature type="compositionally biased region" description="Polar residues" evidence="1">
    <location>
        <begin position="833"/>
        <end position="846"/>
    </location>
</feature>
<feature type="region of interest" description="Disordered" evidence="1">
    <location>
        <begin position="996"/>
        <end position="1050"/>
    </location>
</feature>
<feature type="compositionally biased region" description="Polar residues" evidence="1">
    <location>
        <begin position="716"/>
        <end position="739"/>
    </location>
</feature>
<feature type="compositionally biased region" description="Polar residues" evidence="1">
    <location>
        <begin position="905"/>
        <end position="914"/>
    </location>
</feature>
<evidence type="ECO:0000313" key="2">
    <source>
        <dbReference type="EMBL" id="KAJ4256280.1"/>
    </source>
</evidence>
<evidence type="ECO:0000313" key="3">
    <source>
        <dbReference type="Proteomes" id="UP001152049"/>
    </source>
</evidence>
<feature type="compositionally biased region" description="Basic residues" evidence="1">
    <location>
        <begin position="239"/>
        <end position="248"/>
    </location>
</feature>
<protein>
    <submittedName>
        <fullName evidence="2">Uncharacterized protein</fullName>
    </submittedName>
</protein>
<feature type="compositionally biased region" description="Acidic residues" evidence="1">
    <location>
        <begin position="409"/>
        <end position="467"/>
    </location>
</feature>
<feature type="compositionally biased region" description="Polar residues" evidence="1">
    <location>
        <begin position="632"/>
        <end position="641"/>
    </location>
</feature>
<feature type="region of interest" description="Disordered" evidence="1">
    <location>
        <begin position="389"/>
        <end position="808"/>
    </location>
</feature>
<feature type="region of interest" description="Disordered" evidence="1">
    <location>
        <begin position="114"/>
        <end position="262"/>
    </location>
</feature>